<sequence length="70" mass="8229">MIKCGKTKFGSQRYFCRACRKIRIANYVYDAYKPDINENIIQLTKEGLGNRQIKILKFVNKKQLSLNKTN</sequence>
<evidence type="ECO:0000313" key="1">
    <source>
        <dbReference type="EMBL" id="GAA3757885.1"/>
    </source>
</evidence>
<dbReference type="EMBL" id="BAABDU010000002">
    <property type="protein sequence ID" value="GAA3757885.1"/>
    <property type="molecule type" value="Genomic_DNA"/>
</dbReference>
<organism evidence="1 2">
    <name type="scientific">Flavobacterium ginsengiterrae</name>
    <dbReference type="NCBI Taxonomy" id="871695"/>
    <lineage>
        <taxon>Bacteria</taxon>
        <taxon>Pseudomonadati</taxon>
        <taxon>Bacteroidota</taxon>
        <taxon>Flavobacteriia</taxon>
        <taxon>Flavobacteriales</taxon>
        <taxon>Flavobacteriaceae</taxon>
        <taxon>Flavobacterium</taxon>
    </lineage>
</organism>
<comment type="caution">
    <text evidence="1">The sequence shown here is derived from an EMBL/GenBank/DDBJ whole genome shotgun (WGS) entry which is preliminary data.</text>
</comment>
<accession>A0ABP7G6V2</accession>
<dbReference type="Proteomes" id="UP001500748">
    <property type="component" value="Unassembled WGS sequence"/>
</dbReference>
<gene>
    <name evidence="1" type="ORF">GCM10022423_05390</name>
</gene>
<evidence type="ECO:0000313" key="2">
    <source>
        <dbReference type="Proteomes" id="UP001500748"/>
    </source>
</evidence>
<protein>
    <submittedName>
        <fullName evidence="1">Uncharacterized protein</fullName>
    </submittedName>
</protein>
<name>A0ABP7G6V2_9FLAO</name>
<proteinExistence type="predicted"/>
<reference evidence="2" key="1">
    <citation type="journal article" date="2019" name="Int. J. Syst. Evol. Microbiol.">
        <title>The Global Catalogue of Microorganisms (GCM) 10K type strain sequencing project: providing services to taxonomists for standard genome sequencing and annotation.</title>
        <authorList>
            <consortium name="The Broad Institute Genomics Platform"/>
            <consortium name="The Broad Institute Genome Sequencing Center for Infectious Disease"/>
            <person name="Wu L."/>
            <person name="Ma J."/>
        </authorList>
    </citation>
    <scope>NUCLEOTIDE SEQUENCE [LARGE SCALE GENOMIC DNA]</scope>
    <source>
        <strain evidence="2">JCM 17337</strain>
    </source>
</reference>
<keyword evidence="2" id="KW-1185">Reference proteome</keyword>